<gene>
    <name evidence="2" type="ORF">CHH28_09355</name>
</gene>
<dbReference type="RefSeq" id="WP_094060062.1">
    <property type="nucleotide sequence ID" value="NZ_CP022530.1"/>
</dbReference>
<dbReference type="EMBL" id="CP022530">
    <property type="protein sequence ID" value="ASP38876.1"/>
    <property type="molecule type" value="Genomic_DNA"/>
</dbReference>
<evidence type="ECO:0000313" key="2">
    <source>
        <dbReference type="EMBL" id="ASP38876.1"/>
    </source>
</evidence>
<protein>
    <submittedName>
        <fullName evidence="2">Phosphate ABC transporter substrate-binding protein</fullName>
    </submittedName>
</protein>
<proteinExistence type="predicted"/>
<feature type="signal peptide" evidence="1">
    <location>
        <begin position="1"/>
        <end position="23"/>
    </location>
</feature>
<keyword evidence="3" id="KW-1185">Reference proteome</keyword>
<keyword evidence="1" id="KW-0732">Signal</keyword>
<dbReference type="Proteomes" id="UP000202440">
    <property type="component" value="Chromosome"/>
</dbReference>
<evidence type="ECO:0000256" key="1">
    <source>
        <dbReference type="SAM" id="SignalP"/>
    </source>
</evidence>
<dbReference type="KEGG" id="bsan:CHH28_09355"/>
<dbReference type="Gene3D" id="3.40.190.10">
    <property type="entry name" value="Periplasmic binding protein-like II"/>
    <property type="match status" value="1"/>
</dbReference>
<dbReference type="OrthoDB" id="5368544at2"/>
<accession>A0A222FJW5</accession>
<dbReference type="SUPFAM" id="SSF53850">
    <property type="entry name" value="Periplasmic binding protein-like II"/>
    <property type="match status" value="1"/>
</dbReference>
<sequence>MKTISIKQVLALTFALLASQAQAEFAVIVSASNQHDNLDKTAITRIFLGKASSFPDGSKAIPVDQTEGTAGREAFNSKVLEKSPSQLKAYWSRLIFTGKGTPPQESGGDSEVKGLVANNPNLIGYIDASMVDDSVKVVYRIQ</sequence>
<feature type="chain" id="PRO_5012329917" evidence="1">
    <location>
        <begin position="24"/>
        <end position="142"/>
    </location>
</feature>
<organism evidence="2 3">
    <name type="scientific">Bacterioplanes sanyensis</name>
    <dbReference type="NCBI Taxonomy" id="1249553"/>
    <lineage>
        <taxon>Bacteria</taxon>
        <taxon>Pseudomonadati</taxon>
        <taxon>Pseudomonadota</taxon>
        <taxon>Gammaproteobacteria</taxon>
        <taxon>Oceanospirillales</taxon>
        <taxon>Oceanospirillaceae</taxon>
        <taxon>Bacterioplanes</taxon>
    </lineage>
</organism>
<name>A0A222FJW5_9GAMM</name>
<dbReference type="AlphaFoldDB" id="A0A222FJW5"/>
<evidence type="ECO:0000313" key="3">
    <source>
        <dbReference type="Proteomes" id="UP000202440"/>
    </source>
</evidence>
<reference evidence="2 3" key="1">
    <citation type="submission" date="2017-07" db="EMBL/GenBank/DDBJ databases">
        <title>Annotated genome sequence of Bacterioplanes sanyensis isolated from Red Sea.</title>
        <authorList>
            <person name="Rehman Z.U."/>
        </authorList>
    </citation>
    <scope>NUCLEOTIDE SEQUENCE [LARGE SCALE GENOMIC DNA]</scope>
    <source>
        <strain evidence="2 3">NV9</strain>
    </source>
</reference>